<dbReference type="Proteomes" id="UP000078534">
    <property type="component" value="Unassembled WGS sequence"/>
</dbReference>
<proteinExistence type="predicted"/>
<dbReference type="RefSeq" id="WP_066325328.1">
    <property type="nucleotide sequence ID" value="NZ_LWSG01000001.1"/>
</dbReference>
<evidence type="ECO:0000256" key="1">
    <source>
        <dbReference type="SAM" id="Phobius"/>
    </source>
</evidence>
<dbReference type="PANTHER" id="PTHR36834:SF1">
    <property type="entry name" value="INTEGRAL MEMBRANE PROTEIN"/>
    <property type="match status" value="1"/>
</dbReference>
<feature type="transmembrane region" description="Helical" evidence="1">
    <location>
        <begin position="151"/>
        <end position="168"/>
    </location>
</feature>
<dbReference type="AlphaFoldDB" id="A0A179TAI1"/>
<feature type="domain" description="VanZ-like" evidence="2">
    <location>
        <begin position="46"/>
        <end position="168"/>
    </location>
</feature>
<feature type="transmembrane region" description="Helical" evidence="1">
    <location>
        <begin position="81"/>
        <end position="105"/>
    </location>
</feature>
<keyword evidence="1" id="KW-0812">Transmembrane</keyword>
<feature type="transmembrane region" description="Helical" evidence="1">
    <location>
        <begin position="40"/>
        <end position="61"/>
    </location>
</feature>
<dbReference type="Pfam" id="PF04892">
    <property type="entry name" value="VanZ"/>
    <property type="match status" value="1"/>
</dbReference>
<gene>
    <name evidence="3" type="ORF">A6K24_02500</name>
</gene>
<evidence type="ECO:0000313" key="3">
    <source>
        <dbReference type="EMBL" id="OAS89443.1"/>
    </source>
</evidence>
<dbReference type="InterPro" id="IPR006976">
    <property type="entry name" value="VanZ-like"/>
</dbReference>
<name>A0A179TAI1_9BACI</name>
<dbReference type="PANTHER" id="PTHR36834">
    <property type="entry name" value="MEMBRANE PROTEIN-RELATED"/>
    <property type="match status" value="1"/>
</dbReference>
<keyword evidence="1" id="KW-1133">Transmembrane helix</keyword>
<comment type="caution">
    <text evidence="3">The sequence shown here is derived from an EMBL/GenBank/DDBJ whole genome shotgun (WGS) entry which is preliminary data.</text>
</comment>
<protein>
    <submittedName>
        <fullName evidence="3">Teicoplanin resistance protein VanZ</fullName>
    </submittedName>
</protein>
<organism evidence="3 4">
    <name type="scientific">Metabacillus litoralis</name>
    <dbReference type="NCBI Taxonomy" id="152268"/>
    <lineage>
        <taxon>Bacteria</taxon>
        <taxon>Bacillati</taxon>
        <taxon>Bacillota</taxon>
        <taxon>Bacilli</taxon>
        <taxon>Bacillales</taxon>
        <taxon>Bacillaceae</taxon>
        <taxon>Metabacillus</taxon>
    </lineage>
</organism>
<accession>A0A179TAI1</accession>
<dbReference type="InterPro" id="IPR053150">
    <property type="entry name" value="Teicoplanin_resist-assoc"/>
</dbReference>
<keyword evidence="1" id="KW-0472">Membrane</keyword>
<sequence>MSIMFTINSWFILVPLFFIFVLFMIYFAKSRKQSYSIFQYTLLTSFVIYILGVIYFVFLPIDVNFGKYANQAPWYSSTNIIPILTIDLKTFLLNIMMLIPFGMYLPFINKRFDSVKSVAKLGFSLSFSIEVIQLLIRVSLGSARSTDINDLIANTLGSVLGYLLINILSKSSFAKNVMNKFSLS</sequence>
<evidence type="ECO:0000259" key="2">
    <source>
        <dbReference type="Pfam" id="PF04892"/>
    </source>
</evidence>
<evidence type="ECO:0000313" key="4">
    <source>
        <dbReference type="Proteomes" id="UP000078534"/>
    </source>
</evidence>
<dbReference type="EMBL" id="LWSG01000001">
    <property type="protein sequence ID" value="OAS89443.1"/>
    <property type="molecule type" value="Genomic_DNA"/>
</dbReference>
<dbReference type="STRING" id="152268.A6K24_02500"/>
<keyword evidence="4" id="KW-1185">Reference proteome</keyword>
<reference evidence="4" key="1">
    <citation type="submission" date="2016-04" db="EMBL/GenBank/DDBJ databases">
        <authorList>
            <person name="Lyu Z."/>
            <person name="Lyu W."/>
        </authorList>
    </citation>
    <scope>NUCLEOTIDE SEQUENCE [LARGE SCALE GENOMIC DNA]</scope>
    <source>
        <strain evidence="4">C44</strain>
    </source>
</reference>
<dbReference type="OrthoDB" id="4822551at2"/>
<feature type="transmembrane region" description="Helical" evidence="1">
    <location>
        <begin position="6"/>
        <end position="28"/>
    </location>
</feature>